<proteinExistence type="predicted"/>
<dbReference type="InterPro" id="IPR011330">
    <property type="entry name" value="Glyco_hydro/deAcase_b/a-brl"/>
</dbReference>
<dbReference type="Pfam" id="PF01522">
    <property type="entry name" value="Polysacc_deac_1"/>
    <property type="match status" value="1"/>
</dbReference>
<reference evidence="4" key="2">
    <citation type="submission" date="2015-10" db="EMBL/GenBank/DDBJ databases">
        <title>Improved Draft Genome Sequence of Clostridium pasteurianum Strain ATCC 6013 (DSM 525) Using a Hybrid Next-Generation Sequencing Approach.</title>
        <authorList>
            <person name="Pyne M.E."/>
            <person name="Utturkar S.M."/>
            <person name="Brown S.D."/>
            <person name="Moo-Young M."/>
            <person name="Chung D.A."/>
            <person name="Chou P.C."/>
        </authorList>
    </citation>
    <scope>NUCLEOTIDE SEQUENCE</scope>
    <source>
        <strain evidence="4">ATCC 6013</strain>
    </source>
</reference>
<dbReference type="GeneID" id="93073819"/>
<keyword evidence="6" id="KW-1185">Reference proteome</keyword>
<dbReference type="AlphaFoldDB" id="A0A0H3J2Q2"/>
<protein>
    <submittedName>
        <fullName evidence="3">Polysaccharide deacetylase family sporulation protein PdaB</fullName>
    </submittedName>
</protein>
<dbReference type="InterPro" id="IPR050248">
    <property type="entry name" value="Polysacc_deacetylase_ArnD"/>
</dbReference>
<accession>A0A0H3J2Q2</accession>
<sequence length="256" mass="29282">MHVIIIKKSFIKRVIIAIIAAFVLSIIGFLILNRGYKDTILSSYENLPIYSVDTQEKSVAITFDTSWGYDNTTKILDILDKKDVKATFFIIGRWAEEFPDKTKEIADRGHEIGNHSDKHSDFTRISKEQIIDEVASADAKILAITGTRPTLFRFPEGTYNDNSVSLVEQTNHKCIQWNIDSIDWKNEGSDIEFNRVIKKISPGSIILFHNSGKYTPQTLERVIDKLKSEGYNFVKVSDLVYKNNYIINNEGKQIKK</sequence>
<dbReference type="NCBIfam" id="TIGR02764">
    <property type="entry name" value="spore_ybaN_pdaB"/>
    <property type="match status" value="1"/>
</dbReference>
<reference evidence="3 6" key="1">
    <citation type="journal article" date="2015" name="Genome Announc.">
        <title>Complete Genome Sequence of the Nitrogen-Fixing and Solvent-Producing Clostridium pasteurianum DSM 525.</title>
        <authorList>
            <person name="Poehlein A."/>
            <person name="Grosse-Honebrink A."/>
            <person name="Zhang Y."/>
            <person name="Minton N.P."/>
            <person name="Daniel R."/>
        </authorList>
    </citation>
    <scope>NUCLEOTIDE SEQUENCE [LARGE SCALE GENOMIC DNA]</scope>
    <source>
        <strain evidence="3">DSM 525</strain>
        <strain evidence="6">DSM 525 / ATCC 6013</strain>
    </source>
</reference>
<evidence type="ECO:0000259" key="2">
    <source>
        <dbReference type="PROSITE" id="PS51677"/>
    </source>
</evidence>
<dbReference type="eggNOG" id="COG0726">
    <property type="taxonomic scope" value="Bacteria"/>
</dbReference>
<dbReference type="SUPFAM" id="SSF88713">
    <property type="entry name" value="Glycoside hydrolase/deacetylase"/>
    <property type="match status" value="1"/>
</dbReference>
<dbReference type="Gene3D" id="3.20.20.370">
    <property type="entry name" value="Glycoside hydrolase/deacetylase"/>
    <property type="match status" value="1"/>
</dbReference>
<evidence type="ECO:0000313" key="6">
    <source>
        <dbReference type="Proteomes" id="UP000030905"/>
    </source>
</evidence>
<dbReference type="Proteomes" id="UP000028042">
    <property type="component" value="Unassembled WGS sequence"/>
</dbReference>
<reference evidence="4 5" key="3">
    <citation type="journal article" name="Genome Announc.">
        <title>Improved Draft Genome Sequence of Clostridium pasteurianum Strain ATCC 6013 (DSM 525) Using a Hybrid Next-Generation Sequencing Approach.</title>
        <authorList>
            <person name="Pyne M.E."/>
            <person name="Utturkar S."/>
            <person name="Brown S.D."/>
            <person name="Moo-Young M."/>
            <person name="Chung D.A."/>
            <person name="Chou C.P."/>
        </authorList>
    </citation>
    <scope>NUCLEOTIDE SEQUENCE [LARGE SCALE GENOMIC DNA]</scope>
    <source>
        <strain evidence="4 5">ATCC 6013</strain>
    </source>
</reference>
<dbReference type="RefSeq" id="WP_003443575.1">
    <property type="nucleotide sequence ID" value="NZ_ANZB01000004.1"/>
</dbReference>
<evidence type="ECO:0000256" key="1">
    <source>
        <dbReference type="SAM" id="Phobius"/>
    </source>
</evidence>
<dbReference type="PANTHER" id="PTHR10587">
    <property type="entry name" value="GLYCOSYL TRANSFERASE-RELATED"/>
    <property type="match status" value="1"/>
</dbReference>
<evidence type="ECO:0000313" key="5">
    <source>
        <dbReference type="Proteomes" id="UP000028042"/>
    </source>
</evidence>
<dbReference type="KEGG" id="cpae:CPAST_c16540"/>
<keyword evidence="1" id="KW-0472">Membrane</keyword>
<dbReference type="GO" id="GO:0005975">
    <property type="term" value="P:carbohydrate metabolic process"/>
    <property type="evidence" value="ECO:0007669"/>
    <property type="project" value="InterPro"/>
</dbReference>
<feature type="domain" description="NodB homology" evidence="2">
    <location>
        <begin position="57"/>
        <end position="234"/>
    </location>
</feature>
<name>A0A0H3J2Q2_CLOPA</name>
<dbReference type="KEGG" id="cpat:CLPA_c16540"/>
<dbReference type="EMBL" id="CP009268">
    <property type="protein sequence ID" value="AJA51717.1"/>
    <property type="molecule type" value="Genomic_DNA"/>
</dbReference>
<dbReference type="CDD" id="cd10917">
    <property type="entry name" value="CE4_NodB_like_6s_7s"/>
    <property type="match status" value="1"/>
</dbReference>
<evidence type="ECO:0000313" key="4">
    <source>
        <dbReference type="EMBL" id="KRU12275.1"/>
    </source>
</evidence>
<gene>
    <name evidence="3" type="primary">pdaB</name>
    <name evidence="3" type="ORF">CLPA_c16540</name>
    <name evidence="4" type="ORF">CP6013_01522</name>
</gene>
<dbReference type="PATRIC" id="fig|1262449.3.peg.1493"/>
<dbReference type="GO" id="GO:0016810">
    <property type="term" value="F:hydrolase activity, acting on carbon-nitrogen (but not peptide) bonds"/>
    <property type="evidence" value="ECO:0007669"/>
    <property type="project" value="InterPro"/>
</dbReference>
<organism evidence="3 6">
    <name type="scientific">Clostridium pasteurianum DSM 525 = ATCC 6013</name>
    <dbReference type="NCBI Taxonomy" id="1262449"/>
    <lineage>
        <taxon>Bacteria</taxon>
        <taxon>Bacillati</taxon>
        <taxon>Bacillota</taxon>
        <taxon>Clostridia</taxon>
        <taxon>Eubacteriales</taxon>
        <taxon>Clostridiaceae</taxon>
        <taxon>Clostridium</taxon>
    </lineage>
</organism>
<dbReference type="Proteomes" id="UP000030905">
    <property type="component" value="Chromosome"/>
</dbReference>
<dbReference type="InterPro" id="IPR014132">
    <property type="entry name" value="PdaB-like"/>
</dbReference>
<dbReference type="GO" id="GO:0016020">
    <property type="term" value="C:membrane"/>
    <property type="evidence" value="ECO:0007669"/>
    <property type="project" value="TreeGrafter"/>
</dbReference>
<dbReference type="PANTHER" id="PTHR10587:SF128">
    <property type="entry name" value="POLYSACCHARIDE DEACETYLASE PDAB-RELATED"/>
    <property type="match status" value="1"/>
</dbReference>
<keyword evidence="1" id="KW-0812">Transmembrane</keyword>
<feature type="transmembrane region" description="Helical" evidence="1">
    <location>
        <begin position="14"/>
        <end position="32"/>
    </location>
</feature>
<dbReference type="EMBL" id="JPGY02000001">
    <property type="protein sequence ID" value="KRU12275.1"/>
    <property type="molecule type" value="Genomic_DNA"/>
</dbReference>
<dbReference type="InterPro" id="IPR002509">
    <property type="entry name" value="NODB_dom"/>
</dbReference>
<evidence type="ECO:0000313" key="3">
    <source>
        <dbReference type="EMBL" id="AJA51717.1"/>
    </source>
</evidence>
<keyword evidence="1" id="KW-1133">Transmembrane helix</keyword>
<dbReference type="PROSITE" id="PS51677">
    <property type="entry name" value="NODB"/>
    <property type="match status" value="1"/>
</dbReference>